<dbReference type="AlphaFoldDB" id="A0A5C4SEI2"/>
<protein>
    <submittedName>
        <fullName evidence="1">DUF1835 domain-containing protein</fullName>
    </submittedName>
</protein>
<reference evidence="1 2" key="1">
    <citation type="submission" date="2019-05" db="EMBL/GenBank/DDBJ databases">
        <title>Tamlana fucoidanivorans sp. nov., isolated from the surface of algae collected from Fujian province in China.</title>
        <authorList>
            <person name="Li J."/>
        </authorList>
    </citation>
    <scope>NUCLEOTIDE SEQUENCE [LARGE SCALE GENOMIC DNA]</scope>
    <source>
        <strain evidence="1 2">CW2-9</strain>
    </source>
</reference>
<sequence>MNKQTLHITNGGNLTTYLNDLKIEGEKLTWQEILCEGPTQEIIHCNDFIQARSQFLLEFYNVELDFNKVEFALKQLSAIDDYSEIVLWFEYDLFCHINMLAVINLLLQKKINLPLYLVCSGRVHGSKNLKGLNELNTKQLLDHYKNKIKLNQEDIDLAATIWGIYCGKDHNLLKPFIVKSSSFQYLSNCLKAHLERFPDSITGLNVLETNILKIIKENEVKSKHHLLGYALNYQGYYGFGDMQINRIIEKLNYFFDENESGLKLNRAGHEALLNQKNFSKIIQTHMVYGGVSTQNFSFSKEQNKLIKNITNAY</sequence>
<dbReference type="OrthoDB" id="127805at2"/>
<gene>
    <name evidence="1" type="ORF">FGF67_15515</name>
</gene>
<proteinExistence type="predicted"/>
<dbReference type="Proteomes" id="UP000308713">
    <property type="component" value="Unassembled WGS sequence"/>
</dbReference>
<evidence type="ECO:0000313" key="1">
    <source>
        <dbReference type="EMBL" id="TNJ41690.1"/>
    </source>
</evidence>
<keyword evidence="2" id="KW-1185">Reference proteome</keyword>
<dbReference type="EMBL" id="VDCS01000017">
    <property type="protein sequence ID" value="TNJ41690.1"/>
    <property type="molecule type" value="Genomic_DNA"/>
</dbReference>
<dbReference type="RefSeq" id="WP_139698677.1">
    <property type="nucleotide sequence ID" value="NZ_CP074074.1"/>
</dbReference>
<name>A0A5C4SEI2_9FLAO</name>
<accession>A0A5C4SEI2</accession>
<evidence type="ECO:0000313" key="2">
    <source>
        <dbReference type="Proteomes" id="UP000308713"/>
    </source>
</evidence>
<comment type="caution">
    <text evidence="1">The sequence shown here is derived from an EMBL/GenBank/DDBJ whole genome shotgun (WGS) entry which is preliminary data.</text>
</comment>
<organism evidence="1 2">
    <name type="scientific">Allotamlana fucoidanivorans</name>
    <dbReference type="NCBI Taxonomy" id="2583814"/>
    <lineage>
        <taxon>Bacteria</taxon>
        <taxon>Pseudomonadati</taxon>
        <taxon>Bacteroidota</taxon>
        <taxon>Flavobacteriia</taxon>
        <taxon>Flavobacteriales</taxon>
        <taxon>Flavobacteriaceae</taxon>
        <taxon>Allotamlana</taxon>
    </lineage>
</organism>